<organism evidence="1 2">
    <name type="scientific">Pseudohalioglobus sediminis</name>
    <dbReference type="NCBI Taxonomy" id="2606449"/>
    <lineage>
        <taxon>Bacteria</taxon>
        <taxon>Pseudomonadati</taxon>
        <taxon>Pseudomonadota</taxon>
        <taxon>Gammaproteobacteria</taxon>
        <taxon>Cellvibrionales</taxon>
        <taxon>Halieaceae</taxon>
        <taxon>Pseudohalioglobus</taxon>
    </lineage>
</organism>
<dbReference type="Proteomes" id="UP000323708">
    <property type="component" value="Unassembled WGS sequence"/>
</dbReference>
<dbReference type="RefSeq" id="WP_149612000.1">
    <property type="nucleotide sequence ID" value="NZ_VTUX01000006.1"/>
</dbReference>
<gene>
    <name evidence="1" type="ORF">F0M18_13630</name>
</gene>
<dbReference type="AlphaFoldDB" id="A0A5B0WV81"/>
<accession>A0A5B0WV81</accession>
<proteinExistence type="predicted"/>
<dbReference type="EMBL" id="VTUX01000006">
    <property type="protein sequence ID" value="KAA1190101.1"/>
    <property type="molecule type" value="Genomic_DNA"/>
</dbReference>
<keyword evidence="2" id="KW-1185">Reference proteome</keyword>
<sequence length="131" mass="14183">MPIVKSVQPKALSNSGSLCRPLYNGDSNRVRQTPVLAEPPEFRPANALVAAFLLVLALFFISHTATAQEIALYDAVCIDPDDENLPEHGLTGQTKEVAETYCDMKNDPAIGHRCEVRTSSGRSSTASQPNQ</sequence>
<protein>
    <submittedName>
        <fullName evidence="1">Uncharacterized protein</fullName>
    </submittedName>
</protein>
<evidence type="ECO:0000313" key="2">
    <source>
        <dbReference type="Proteomes" id="UP000323708"/>
    </source>
</evidence>
<name>A0A5B0WV81_9GAMM</name>
<evidence type="ECO:0000313" key="1">
    <source>
        <dbReference type="EMBL" id="KAA1190101.1"/>
    </source>
</evidence>
<comment type="caution">
    <text evidence="1">The sequence shown here is derived from an EMBL/GenBank/DDBJ whole genome shotgun (WGS) entry which is preliminary data.</text>
</comment>
<reference evidence="1 2" key="1">
    <citation type="submission" date="2019-09" db="EMBL/GenBank/DDBJ databases">
        <authorList>
            <person name="Chen X.-Y."/>
        </authorList>
    </citation>
    <scope>NUCLEOTIDE SEQUENCE [LARGE SCALE GENOMIC DNA]</scope>
    <source>
        <strain evidence="1 2">NY5</strain>
    </source>
</reference>